<protein>
    <submittedName>
        <fullName evidence="2">Uncharacterized protein</fullName>
    </submittedName>
</protein>
<evidence type="ECO:0000256" key="1">
    <source>
        <dbReference type="SAM" id="MobiDB-lite"/>
    </source>
</evidence>
<dbReference type="Proteomes" id="UP000729402">
    <property type="component" value="Unassembled WGS sequence"/>
</dbReference>
<feature type="compositionally biased region" description="Low complexity" evidence="1">
    <location>
        <begin position="58"/>
        <end position="68"/>
    </location>
</feature>
<organism evidence="2 3">
    <name type="scientific">Zizania palustris</name>
    <name type="common">Northern wild rice</name>
    <dbReference type="NCBI Taxonomy" id="103762"/>
    <lineage>
        <taxon>Eukaryota</taxon>
        <taxon>Viridiplantae</taxon>
        <taxon>Streptophyta</taxon>
        <taxon>Embryophyta</taxon>
        <taxon>Tracheophyta</taxon>
        <taxon>Spermatophyta</taxon>
        <taxon>Magnoliopsida</taxon>
        <taxon>Liliopsida</taxon>
        <taxon>Poales</taxon>
        <taxon>Poaceae</taxon>
        <taxon>BOP clade</taxon>
        <taxon>Oryzoideae</taxon>
        <taxon>Oryzeae</taxon>
        <taxon>Zizaniinae</taxon>
        <taxon>Zizania</taxon>
    </lineage>
</organism>
<keyword evidence="3" id="KW-1185">Reference proteome</keyword>
<dbReference type="EMBL" id="JAAALK010000082">
    <property type="protein sequence ID" value="KAG8088449.1"/>
    <property type="molecule type" value="Genomic_DNA"/>
</dbReference>
<sequence length="115" mass="11973">MGSTQNIVPPATSRCLPLPPPASPASRRLCRLPVFQPPPPASLASLSLRRLHPPPRHPAASAASAHLPGFPPPLPHPRLPGASPRLCPPPPPASPAIDLNEACEPVIFGANSVRQ</sequence>
<feature type="region of interest" description="Disordered" evidence="1">
    <location>
        <begin position="41"/>
        <end position="95"/>
    </location>
</feature>
<feature type="region of interest" description="Disordered" evidence="1">
    <location>
        <begin position="1"/>
        <end position="24"/>
    </location>
</feature>
<dbReference type="AlphaFoldDB" id="A0A8J5WHP7"/>
<feature type="compositionally biased region" description="Pro residues" evidence="1">
    <location>
        <begin position="69"/>
        <end position="78"/>
    </location>
</feature>
<gene>
    <name evidence="2" type="ORF">GUJ93_ZPchr0010g8012</name>
</gene>
<comment type="caution">
    <text evidence="2">The sequence shown here is derived from an EMBL/GenBank/DDBJ whole genome shotgun (WGS) entry which is preliminary data.</text>
</comment>
<proteinExistence type="predicted"/>
<reference evidence="2" key="2">
    <citation type="submission" date="2021-02" db="EMBL/GenBank/DDBJ databases">
        <authorList>
            <person name="Kimball J.A."/>
            <person name="Haas M.W."/>
            <person name="Macchietto M."/>
            <person name="Kono T."/>
            <person name="Duquette J."/>
            <person name="Shao M."/>
        </authorList>
    </citation>
    <scope>NUCLEOTIDE SEQUENCE</scope>
    <source>
        <tissue evidence="2">Fresh leaf tissue</tissue>
    </source>
</reference>
<evidence type="ECO:0000313" key="2">
    <source>
        <dbReference type="EMBL" id="KAG8088449.1"/>
    </source>
</evidence>
<evidence type="ECO:0000313" key="3">
    <source>
        <dbReference type="Proteomes" id="UP000729402"/>
    </source>
</evidence>
<accession>A0A8J5WHP7</accession>
<name>A0A8J5WHP7_ZIZPA</name>
<reference evidence="2" key="1">
    <citation type="journal article" date="2021" name="bioRxiv">
        <title>Whole Genome Assembly and Annotation of Northern Wild Rice, Zizania palustris L., Supports a Whole Genome Duplication in the Zizania Genus.</title>
        <authorList>
            <person name="Haas M."/>
            <person name="Kono T."/>
            <person name="Macchietto M."/>
            <person name="Millas R."/>
            <person name="McGilp L."/>
            <person name="Shao M."/>
            <person name="Duquette J."/>
            <person name="Hirsch C.N."/>
            <person name="Kimball J."/>
        </authorList>
    </citation>
    <scope>NUCLEOTIDE SEQUENCE</scope>
    <source>
        <tissue evidence="2">Fresh leaf tissue</tissue>
    </source>
</reference>